<name>A0AAW7M6W7_9MICO</name>
<evidence type="ECO:0000256" key="2">
    <source>
        <dbReference type="ARBA" id="ARBA00006337"/>
    </source>
</evidence>
<dbReference type="Pfam" id="PF03471">
    <property type="entry name" value="CorC_HlyC"/>
    <property type="match status" value="1"/>
</dbReference>
<reference evidence="13" key="1">
    <citation type="submission" date="2023-06" db="EMBL/GenBank/DDBJ databases">
        <title>Sysu t00039.</title>
        <authorList>
            <person name="Gao L."/>
            <person name="Fang B.-Z."/>
            <person name="Li W.-J."/>
        </authorList>
    </citation>
    <scope>NUCLEOTIDE SEQUENCE</scope>
    <source>
        <strain evidence="13">SYSU T00039</strain>
    </source>
</reference>
<comment type="subcellular location">
    <subcellularLocation>
        <location evidence="1">Cell membrane</location>
        <topology evidence="1">Multi-pass membrane protein</topology>
    </subcellularLocation>
</comment>
<dbReference type="Pfam" id="PF00571">
    <property type="entry name" value="CBS"/>
    <property type="match status" value="2"/>
</dbReference>
<evidence type="ECO:0000256" key="4">
    <source>
        <dbReference type="ARBA" id="ARBA00022692"/>
    </source>
</evidence>
<sequence length="438" mass="47852">MEAFPWATLIGIVVIAALAAAVMHAVVAAFEQLPYAREREIEAARRPDGRPTAAARLAALPDQADNASSVVYAIAEAVALVSWAFVAWELAEDVDWGWIPTVTAAAGVGAAVSLLVVRAVPRGIARAHPENTLRALAPLAWFLIWVTTPIRAVVPALQYPELREAEDLMDQAEDALEEEDAELLRSVVGLGDTLTREVMVPRTDMITIHAGTTARKAMILFMRSGFSRVPVIGDGVDDTVGVLYLKDVVRWTWDHAARLEEPIDALVREPVFVPESVPADDLLRRMQDEVFHMAIVVDEYGGVAGLVTIEDALEEIVGEVVDEHDRSAPDVEDLGDGRYRVPARYDLDSLGELFDVEIDDEDVETAAGLLAKALGKVPIPGSEATAHGLVLIAERAEGRRRRLVSLVVERERPAEGEDETQEAEPVPRRRGRRNDNDD</sequence>
<dbReference type="SMART" id="SM01091">
    <property type="entry name" value="CorC_HlyC"/>
    <property type="match status" value="1"/>
</dbReference>
<dbReference type="EMBL" id="JAUHPX010000001">
    <property type="protein sequence ID" value="MDN4487023.1"/>
    <property type="molecule type" value="Genomic_DNA"/>
</dbReference>
<dbReference type="InterPro" id="IPR016169">
    <property type="entry name" value="FAD-bd_PCMH_sub2"/>
</dbReference>
<accession>A0AAW7M6W7</accession>
<evidence type="ECO:0000256" key="7">
    <source>
        <dbReference type="ARBA" id="ARBA00023122"/>
    </source>
</evidence>
<dbReference type="CDD" id="cd04590">
    <property type="entry name" value="CBS_pair_CorC_HlyC_assoc"/>
    <property type="match status" value="1"/>
</dbReference>
<evidence type="ECO:0000256" key="3">
    <source>
        <dbReference type="ARBA" id="ARBA00022475"/>
    </source>
</evidence>
<keyword evidence="6 11" id="KW-1133">Transmembrane helix</keyword>
<keyword evidence="4 11" id="KW-0812">Transmembrane</keyword>
<dbReference type="GO" id="GO:0005886">
    <property type="term" value="C:plasma membrane"/>
    <property type="evidence" value="ECO:0007669"/>
    <property type="project" value="UniProtKB-SubCell"/>
</dbReference>
<dbReference type="Proteomes" id="UP001172737">
    <property type="component" value="Unassembled WGS sequence"/>
</dbReference>
<feature type="transmembrane region" description="Helical" evidence="11">
    <location>
        <begin position="70"/>
        <end position="91"/>
    </location>
</feature>
<keyword evidence="7 9" id="KW-0129">CBS domain</keyword>
<evidence type="ECO:0000256" key="6">
    <source>
        <dbReference type="ARBA" id="ARBA00022989"/>
    </source>
</evidence>
<evidence type="ECO:0000313" key="14">
    <source>
        <dbReference type="Proteomes" id="UP001172737"/>
    </source>
</evidence>
<dbReference type="PROSITE" id="PS51371">
    <property type="entry name" value="CBS"/>
    <property type="match status" value="2"/>
</dbReference>
<comment type="caution">
    <text evidence="13">The sequence shown here is derived from an EMBL/GenBank/DDBJ whole genome shotgun (WGS) entry which is preliminary data.</text>
</comment>
<feature type="transmembrane region" description="Helical" evidence="11">
    <location>
        <begin position="132"/>
        <end position="154"/>
    </location>
</feature>
<evidence type="ECO:0000256" key="1">
    <source>
        <dbReference type="ARBA" id="ARBA00004651"/>
    </source>
</evidence>
<dbReference type="SUPFAM" id="SSF54631">
    <property type="entry name" value="CBS-domain pair"/>
    <property type="match status" value="1"/>
</dbReference>
<dbReference type="InterPro" id="IPR000644">
    <property type="entry name" value="CBS_dom"/>
</dbReference>
<dbReference type="FunFam" id="3.10.580.10:FF:000002">
    <property type="entry name" value="Magnesium/cobalt efflux protein CorC"/>
    <property type="match status" value="1"/>
</dbReference>
<dbReference type="InterPro" id="IPR002550">
    <property type="entry name" value="CNNM"/>
</dbReference>
<dbReference type="SUPFAM" id="SSF56176">
    <property type="entry name" value="FAD-binding/transporter-associated domain-like"/>
    <property type="match status" value="1"/>
</dbReference>
<evidence type="ECO:0000256" key="10">
    <source>
        <dbReference type="SAM" id="MobiDB-lite"/>
    </source>
</evidence>
<feature type="region of interest" description="Disordered" evidence="10">
    <location>
        <begin position="408"/>
        <end position="438"/>
    </location>
</feature>
<dbReference type="InterPro" id="IPR044751">
    <property type="entry name" value="Ion_transp-like_CBS"/>
</dbReference>
<proteinExistence type="inferred from homology"/>
<evidence type="ECO:0000256" key="8">
    <source>
        <dbReference type="ARBA" id="ARBA00023136"/>
    </source>
</evidence>
<feature type="transmembrane region" description="Helical" evidence="11">
    <location>
        <begin position="6"/>
        <end position="30"/>
    </location>
</feature>
<evidence type="ECO:0000256" key="9">
    <source>
        <dbReference type="PROSITE-ProRule" id="PRU00703"/>
    </source>
</evidence>
<dbReference type="InterPro" id="IPR046342">
    <property type="entry name" value="CBS_dom_sf"/>
</dbReference>
<comment type="similarity">
    <text evidence="2">Belongs to the UPF0053 family.</text>
</comment>
<evidence type="ECO:0000259" key="12">
    <source>
        <dbReference type="PROSITE" id="PS51371"/>
    </source>
</evidence>
<dbReference type="Gene3D" id="3.10.580.10">
    <property type="entry name" value="CBS-domain"/>
    <property type="match status" value="1"/>
</dbReference>
<dbReference type="PANTHER" id="PTHR22777">
    <property type="entry name" value="HEMOLYSIN-RELATED"/>
    <property type="match status" value="1"/>
</dbReference>
<gene>
    <name evidence="13" type="ORF">QQX10_02465</name>
</gene>
<keyword evidence="3" id="KW-1003">Cell membrane</keyword>
<feature type="domain" description="CBS" evidence="12">
    <location>
        <begin position="199"/>
        <end position="261"/>
    </location>
</feature>
<organism evidence="13 14">
    <name type="scientific">Demequina lignilytica</name>
    <dbReference type="NCBI Taxonomy" id="3051663"/>
    <lineage>
        <taxon>Bacteria</taxon>
        <taxon>Bacillati</taxon>
        <taxon>Actinomycetota</taxon>
        <taxon>Actinomycetes</taxon>
        <taxon>Micrococcales</taxon>
        <taxon>Demequinaceae</taxon>
        <taxon>Demequina</taxon>
    </lineage>
</organism>
<dbReference type="GO" id="GO:0050660">
    <property type="term" value="F:flavin adenine dinucleotide binding"/>
    <property type="evidence" value="ECO:0007669"/>
    <property type="project" value="InterPro"/>
</dbReference>
<dbReference type="InterPro" id="IPR036318">
    <property type="entry name" value="FAD-bd_PCMH-like_sf"/>
</dbReference>
<dbReference type="RefSeq" id="WP_301120323.1">
    <property type="nucleotide sequence ID" value="NZ_JAUHPX010000001.1"/>
</dbReference>
<dbReference type="PANTHER" id="PTHR22777:SF32">
    <property type="entry name" value="UPF0053 INNER MEMBRANE PROTEIN YFJD"/>
    <property type="match status" value="1"/>
</dbReference>
<feature type="transmembrane region" description="Helical" evidence="11">
    <location>
        <begin position="97"/>
        <end position="120"/>
    </location>
</feature>
<dbReference type="AlphaFoldDB" id="A0AAW7M6W7"/>
<dbReference type="InterPro" id="IPR005170">
    <property type="entry name" value="Transptr-assoc_dom"/>
</dbReference>
<protein>
    <submittedName>
        <fullName evidence="13">Hemolysin family protein</fullName>
    </submittedName>
</protein>
<evidence type="ECO:0000256" key="5">
    <source>
        <dbReference type="ARBA" id="ARBA00022737"/>
    </source>
</evidence>
<keyword evidence="8 11" id="KW-0472">Membrane</keyword>
<keyword evidence="5" id="KW-0677">Repeat</keyword>
<dbReference type="Gene3D" id="3.30.465.10">
    <property type="match status" value="1"/>
</dbReference>
<evidence type="ECO:0000313" key="13">
    <source>
        <dbReference type="EMBL" id="MDN4487023.1"/>
    </source>
</evidence>
<feature type="domain" description="CBS" evidence="12">
    <location>
        <begin position="266"/>
        <end position="323"/>
    </location>
</feature>
<evidence type="ECO:0000256" key="11">
    <source>
        <dbReference type="SAM" id="Phobius"/>
    </source>
</evidence>
<keyword evidence="14" id="KW-1185">Reference proteome</keyword>
<dbReference type="Pfam" id="PF01595">
    <property type="entry name" value="CNNM"/>
    <property type="match status" value="1"/>
</dbReference>
<dbReference type="SMART" id="SM00116">
    <property type="entry name" value="CBS"/>
    <property type="match status" value="2"/>
</dbReference>